<gene>
    <name evidence="2" type="ORF">HDA36_001117</name>
</gene>
<comment type="caution">
    <text evidence="2">The sequence shown here is derived from an EMBL/GenBank/DDBJ whole genome shotgun (WGS) entry which is preliminary data.</text>
</comment>
<dbReference type="EMBL" id="JACHDB010000001">
    <property type="protein sequence ID" value="MBB5431033.1"/>
    <property type="molecule type" value="Genomic_DNA"/>
</dbReference>
<keyword evidence="3" id="KW-1185">Reference proteome</keyword>
<accession>A0A7W8VCK7</accession>
<evidence type="ECO:0000256" key="1">
    <source>
        <dbReference type="SAM" id="SignalP"/>
    </source>
</evidence>
<feature type="signal peptide" evidence="1">
    <location>
        <begin position="1"/>
        <end position="30"/>
    </location>
</feature>
<feature type="chain" id="PRO_5030668176" evidence="1">
    <location>
        <begin position="31"/>
        <end position="90"/>
    </location>
</feature>
<protein>
    <submittedName>
        <fullName evidence="2">Uncharacterized protein</fullName>
    </submittedName>
</protein>
<sequence length="90" mass="9368">MRIRRAIIAVACTASLAGLAGVAAEAPAQATENDCVAYLEKTGYTIDQGKRAGCREAAGKDGDVEACFATLVKSRVKDVHAKDACRLARG</sequence>
<proteinExistence type="predicted"/>
<evidence type="ECO:0000313" key="2">
    <source>
        <dbReference type="EMBL" id="MBB5431033.1"/>
    </source>
</evidence>
<name>A0A7W8VCK7_9ACTN</name>
<dbReference type="RefSeq" id="WP_184389825.1">
    <property type="nucleotide sequence ID" value="NZ_BAAAJD010000127.1"/>
</dbReference>
<organism evidence="2 3">
    <name type="scientific">Nocardiopsis composta</name>
    <dbReference type="NCBI Taxonomy" id="157465"/>
    <lineage>
        <taxon>Bacteria</taxon>
        <taxon>Bacillati</taxon>
        <taxon>Actinomycetota</taxon>
        <taxon>Actinomycetes</taxon>
        <taxon>Streptosporangiales</taxon>
        <taxon>Nocardiopsidaceae</taxon>
        <taxon>Nocardiopsis</taxon>
    </lineage>
</organism>
<dbReference type="AlphaFoldDB" id="A0A7W8VCK7"/>
<keyword evidence="1" id="KW-0732">Signal</keyword>
<dbReference type="Proteomes" id="UP000572635">
    <property type="component" value="Unassembled WGS sequence"/>
</dbReference>
<reference evidence="2 3" key="1">
    <citation type="submission" date="2020-08" db="EMBL/GenBank/DDBJ databases">
        <title>Sequencing the genomes of 1000 actinobacteria strains.</title>
        <authorList>
            <person name="Klenk H.-P."/>
        </authorList>
    </citation>
    <scope>NUCLEOTIDE SEQUENCE [LARGE SCALE GENOMIC DNA]</scope>
    <source>
        <strain evidence="2 3">DSM 44551</strain>
    </source>
</reference>
<evidence type="ECO:0000313" key="3">
    <source>
        <dbReference type="Proteomes" id="UP000572635"/>
    </source>
</evidence>